<evidence type="ECO:0000313" key="3">
    <source>
        <dbReference type="Proteomes" id="UP000321497"/>
    </source>
</evidence>
<evidence type="ECO:0000313" key="2">
    <source>
        <dbReference type="EMBL" id="TXD73618.1"/>
    </source>
</evidence>
<organism evidence="2 3">
    <name type="scientific">Aequorivita antarctica</name>
    <dbReference type="NCBI Taxonomy" id="153266"/>
    <lineage>
        <taxon>Bacteria</taxon>
        <taxon>Pseudomonadati</taxon>
        <taxon>Bacteroidota</taxon>
        <taxon>Flavobacteriia</taxon>
        <taxon>Flavobacteriales</taxon>
        <taxon>Flavobacteriaceae</taxon>
        <taxon>Aequorivita</taxon>
    </lineage>
</organism>
<keyword evidence="3" id="KW-1185">Reference proteome</keyword>
<proteinExistence type="predicted"/>
<evidence type="ECO:0008006" key="4">
    <source>
        <dbReference type="Google" id="ProtNLM"/>
    </source>
</evidence>
<comment type="caution">
    <text evidence="2">The sequence shown here is derived from an EMBL/GenBank/DDBJ whole genome shotgun (WGS) entry which is preliminary data.</text>
</comment>
<reference evidence="2 3" key="1">
    <citation type="submission" date="2019-08" db="EMBL/GenBank/DDBJ databases">
        <title>Genome of Aequorivita antarctica SW49 (type strain).</title>
        <authorList>
            <person name="Bowman J.P."/>
        </authorList>
    </citation>
    <scope>NUCLEOTIDE SEQUENCE [LARGE SCALE GENOMIC DNA]</scope>
    <source>
        <strain evidence="2 3">SW49</strain>
    </source>
</reference>
<name>A0A5C6Z0Q6_9FLAO</name>
<feature type="chain" id="PRO_5022831648" description="Lipocalin-like domain-containing protein" evidence="1">
    <location>
        <begin position="24"/>
        <end position="167"/>
    </location>
</feature>
<dbReference type="OrthoDB" id="1441335at2"/>
<dbReference type="AlphaFoldDB" id="A0A5C6Z0Q6"/>
<keyword evidence="1" id="KW-0732">Signal</keyword>
<protein>
    <recommendedName>
        <fullName evidence="4">Lipocalin-like domain-containing protein</fullName>
    </recommendedName>
</protein>
<dbReference type="RefSeq" id="WP_111844668.1">
    <property type="nucleotide sequence ID" value="NZ_UEGI01000008.1"/>
</dbReference>
<evidence type="ECO:0000256" key="1">
    <source>
        <dbReference type="SAM" id="SignalP"/>
    </source>
</evidence>
<accession>A0A5C6Z0Q6</accession>
<dbReference type="EMBL" id="VORT01000004">
    <property type="protein sequence ID" value="TXD73618.1"/>
    <property type="molecule type" value="Genomic_DNA"/>
</dbReference>
<dbReference type="Proteomes" id="UP000321497">
    <property type="component" value="Unassembled WGS sequence"/>
</dbReference>
<feature type="signal peptide" evidence="1">
    <location>
        <begin position="1"/>
        <end position="23"/>
    </location>
</feature>
<gene>
    <name evidence="2" type="ORF">ESU54_07600</name>
</gene>
<sequence length="167" mass="18803">MKAFKNSLFTFIALTLISTSVAAQVGNNMIGKWQLQKVSFKKTLSGDANNNELLLAVFKAALYEELSAEQRLNVDDLEAMNAEAALLLNKYHQTTIDFQPNGAFYNSAQLAGNSLSGEYLLDKKMLLLEWETGDKNEFKVLKNTTDELIFKDPDLKVSYYYLKTNTP</sequence>